<organism evidence="3 4">
    <name type="scientific">Paenibacillus sediminis</name>
    <dbReference type="NCBI Taxonomy" id="664909"/>
    <lineage>
        <taxon>Bacteria</taxon>
        <taxon>Bacillati</taxon>
        <taxon>Bacillota</taxon>
        <taxon>Bacilli</taxon>
        <taxon>Bacillales</taxon>
        <taxon>Paenibacillaceae</taxon>
        <taxon>Paenibacillus</taxon>
    </lineage>
</organism>
<evidence type="ECO:0000259" key="2">
    <source>
        <dbReference type="Pfam" id="PF13478"/>
    </source>
</evidence>
<proteinExistence type="predicted"/>
<dbReference type="Proteomes" id="UP001519273">
    <property type="component" value="Unassembled WGS sequence"/>
</dbReference>
<dbReference type="Pfam" id="PF13478">
    <property type="entry name" value="XdhC_C"/>
    <property type="match status" value="1"/>
</dbReference>
<dbReference type="PANTHER" id="PTHR30388:SF6">
    <property type="entry name" value="XANTHINE DEHYDROGENASE SUBUNIT A-RELATED"/>
    <property type="match status" value="1"/>
</dbReference>
<dbReference type="InterPro" id="IPR027051">
    <property type="entry name" value="XdhC_Rossmann_dom"/>
</dbReference>
<dbReference type="EMBL" id="JAGGKP010000001">
    <property type="protein sequence ID" value="MBP1936486.1"/>
    <property type="molecule type" value="Genomic_DNA"/>
</dbReference>
<evidence type="ECO:0000259" key="1">
    <source>
        <dbReference type="Pfam" id="PF02625"/>
    </source>
</evidence>
<evidence type="ECO:0000313" key="3">
    <source>
        <dbReference type="EMBL" id="MBP1936486.1"/>
    </source>
</evidence>
<evidence type="ECO:0000313" key="4">
    <source>
        <dbReference type="Proteomes" id="UP001519273"/>
    </source>
</evidence>
<dbReference type="Pfam" id="PF02625">
    <property type="entry name" value="XdhC_CoxI"/>
    <property type="match status" value="1"/>
</dbReference>
<accession>A0ABS4H1Z8</accession>
<feature type="domain" description="XdhC Rossmann" evidence="2">
    <location>
        <begin position="174"/>
        <end position="308"/>
    </location>
</feature>
<keyword evidence="4" id="KW-1185">Reference proteome</keyword>
<sequence length="319" mass="35611">MEMIEICSVIANSQRRAILATVVHVEGHSYRKKGVSMLLMDDGTIHGSISPGCIENDLAARVQSLLNNGLPELVVYDMRPVDDLSWGENIGCGGLLHILLEPVAGAFRELLLQMYRLLEAGRRVVLSRSYPSSGMAIQYHMSAPDDSIVFIEEKRQWEENLITVSIVYEPKPRLIMIGAGNDAIPVARLATSVGFDVTVADWREELCNQERFPTANLVVGFPREVIPLLQLKKSDYILIMSHQFQREREFIQLLPEKLYSYIGIMGSQDRTKRLLDGLHLHYVVHSPVGLQIGADGPTEIAISIVAELIEVKRNGGLLE</sequence>
<feature type="domain" description="XdhC- CoxI" evidence="1">
    <location>
        <begin position="12"/>
        <end position="77"/>
    </location>
</feature>
<name>A0ABS4H1Z8_9BACL</name>
<dbReference type="Gene3D" id="3.40.50.720">
    <property type="entry name" value="NAD(P)-binding Rossmann-like Domain"/>
    <property type="match status" value="1"/>
</dbReference>
<dbReference type="InterPro" id="IPR003777">
    <property type="entry name" value="XdhC_CoxI"/>
</dbReference>
<gene>
    <name evidence="3" type="ORF">J2Z20_001347</name>
</gene>
<dbReference type="InterPro" id="IPR052698">
    <property type="entry name" value="MoCofactor_Util/Proc"/>
</dbReference>
<reference evidence="3 4" key="1">
    <citation type="submission" date="2021-03" db="EMBL/GenBank/DDBJ databases">
        <title>Genomic Encyclopedia of Type Strains, Phase IV (KMG-IV): sequencing the most valuable type-strain genomes for metagenomic binning, comparative biology and taxonomic classification.</title>
        <authorList>
            <person name="Goeker M."/>
        </authorList>
    </citation>
    <scope>NUCLEOTIDE SEQUENCE [LARGE SCALE GENOMIC DNA]</scope>
    <source>
        <strain evidence="3 4">DSM 23491</strain>
    </source>
</reference>
<protein>
    <submittedName>
        <fullName evidence="3">Xanthine dehydrogenase accessory factor</fullName>
    </submittedName>
</protein>
<comment type="caution">
    <text evidence="3">The sequence shown here is derived from an EMBL/GenBank/DDBJ whole genome shotgun (WGS) entry which is preliminary data.</text>
</comment>
<dbReference type="PANTHER" id="PTHR30388">
    <property type="entry name" value="ALDEHYDE OXIDOREDUCTASE MOLYBDENUM COFACTOR ASSEMBLY PROTEIN"/>
    <property type="match status" value="1"/>
</dbReference>